<gene>
    <name evidence="1" type="ORF">SJI18_22685</name>
</gene>
<evidence type="ECO:0000313" key="1">
    <source>
        <dbReference type="EMBL" id="MEF2115092.1"/>
    </source>
</evidence>
<organism evidence="1 2">
    <name type="scientific">Clostridium frigoriphilum</name>
    <dbReference type="NCBI Taxonomy" id="443253"/>
    <lineage>
        <taxon>Bacteria</taxon>
        <taxon>Bacillati</taxon>
        <taxon>Bacillota</taxon>
        <taxon>Clostridia</taxon>
        <taxon>Eubacteriales</taxon>
        <taxon>Clostridiaceae</taxon>
        <taxon>Clostridium</taxon>
    </lineage>
</organism>
<keyword evidence="2" id="KW-1185">Reference proteome</keyword>
<comment type="caution">
    <text evidence="1">The sequence shown here is derived from an EMBL/GenBank/DDBJ whole genome shotgun (WGS) entry which is preliminary data.</text>
</comment>
<protein>
    <submittedName>
        <fullName evidence="1">Uncharacterized protein</fullName>
    </submittedName>
</protein>
<dbReference type="RefSeq" id="WP_216255168.1">
    <property type="nucleotide sequence ID" value="NZ_JAZHFS010000038.1"/>
</dbReference>
<sequence length="162" mass="18869">MTIPNIEKSEENENKELIVIFKQDGTFELDFQVSKENFSEDQIEIQQEIHNRYIKCENQGMFFIGFLEKTQGLTESVSYLRFIIATFIKKLSMNPDIELLRENTLVDLDKAVTNDLLGNAPYLTGLENLNALWIEKLWHKLNNSFSEMIVVYKGSVSEFFKS</sequence>
<accession>A0ABU7UUN7</accession>
<evidence type="ECO:0000313" key="2">
    <source>
        <dbReference type="Proteomes" id="UP001498469"/>
    </source>
</evidence>
<dbReference type="Proteomes" id="UP001498469">
    <property type="component" value="Unassembled WGS sequence"/>
</dbReference>
<reference evidence="1 2" key="1">
    <citation type="submission" date="2023-11" db="EMBL/GenBank/DDBJ databases">
        <title>Draft genome sequence of a psychrophilic Clostridium strain from permafrost water brine.</title>
        <authorList>
            <person name="Shcherbakova V.A."/>
            <person name="Trubitsyn V.E."/>
            <person name="Zakharyuk A.G."/>
        </authorList>
    </citation>
    <scope>NUCLEOTIDE SEQUENCE [LARGE SCALE GENOMIC DNA]</scope>
    <source>
        <strain evidence="1 2">14F</strain>
    </source>
</reference>
<dbReference type="EMBL" id="JAZHFS010000038">
    <property type="protein sequence ID" value="MEF2115092.1"/>
    <property type="molecule type" value="Genomic_DNA"/>
</dbReference>
<proteinExistence type="predicted"/>
<name>A0ABU7UUN7_9CLOT</name>